<dbReference type="CDD" id="cd02793">
    <property type="entry name" value="MopB_CT_DMSOR-BSOR-TMAOR"/>
    <property type="match status" value="1"/>
</dbReference>
<dbReference type="EMBL" id="JBHLVZ010000025">
    <property type="protein sequence ID" value="MFC0386230.1"/>
    <property type="molecule type" value="Genomic_DNA"/>
</dbReference>
<dbReference type="Gene3D" id="3.40.50.740">
    <property type="match status" value="1"/>
</dbReference>
<comment type="similarity">
    <text evidence="2">Belongs to the prokaryotic molybdopterin-containing oxidoreductase family.</text>
</comment>
<dbReference type="Pfam" id="PF00384">
    <property type="entry name" value="Molybdopterin"/>
    <property type="match status" value="1"/>
</dbReference>
<evidence type="ECO:0000256" key="3">
    <source>
        <dbReference type="ARBA" id="ARBA00022505"/>
    </source>
</evidence>
<dbReference type="Pfam" id="PF01568">
    <property type="entry name" value="Molydop_binding"/>
    <property type="match status" value="1"/>
</dbReference>
<evidence type="ECO:0000256" key="4">
    <source>
        <dbReference type="ARBA" id="ARBA00022723"/>
    </source>
</evidence>
<evidence type="ECO:0000313" key="9">
    <source>
        <dbReference type="EMBL" id="MFC0386230.1"/>
    </source>
</evidence>
<comment type="caution">
    <text evidence="9">The sequence shown here is derived from an EMBL/GenBank/DDBJ whole genome shotgun (WGS) entry which is preliminary data.</text>
</comment>
<feature type="domain" description="Molybdopterin oxidoreductase" evidence="6">
    <location>
        <begin position="51"/>
        <end position="505"/>
    </location>
</feature>
<dbReference type="InterPro" id="IPR041460">
    <property type="entry name" value="Molybdopterin_N"/>
</dbReference>
<dbReference type="Proteomes" id="UP001589789">
    <property type="component" value="Unassembled WGS sequence"/>
</dbReference>
<dbReference type="SUPFAM" id="SSF53706">
    <property type="entry name" value="Formate dehydrogenase/DMSO reductase, domains 1-3"/>
    <property type="match status" value="1"/>
</dbReference>
<accession>A0ABV6IU19</accession>
<dbReference type="Gene3D" id="3.90.55.10">
    <property type="entry name" value="Dimethylsulfoxide Reductase, domain 3"/>
    <property type="match status" value="1"/>
</dbReference>
<keyword evidence="10" id="KW-1185">Reference proteome</keyword>
<dbReference type="InterPro" id="IPR041954">
    <property type="entry name" value="CT_DMSOR/BSOR/TMAOR"/>
</dbReference>
<dbReference type="PANTHER" id="PTHR43742">
    <property type="entry name" value="TRIMETHYLAMINE-N-OXIDE REDUCTASE"/>
    <property type="match status" value="1"/>
</dbReference>
<feature type="domain" description="Molybdopterin oxidoreductase N-terminal" evidence="8">
    <location>
        <begin position="8"/>
        <end position="47"/>
    </location>
</feature>
<keyword evidence="4" id="KW-0479">Metal-binding</keyword>
<dbReference type="PANTHER" id="PTHR43742:SF10">
    <property type="entry name" value="TRIMETHYLAMINE-N-OXIDE REDUCTASE 2"/>
    <property type="match status" value="1"/>
</dbReference>
<dbReference type="RefSeq" id="WP_377050495.1">
    <property type="nucleotide sequence ID" value="NZ_JBHLVZ010000025.1"/>
</dbReference>
<keyword evidence="3" id="KW-0500">Molybdenum</keyword>
<comment type="cofactor">
    <cofactor evidence="1">
        <name>Mo-bis(molybdopterin guanine dinucleotide)</name>
        <dbReference type="ChEBI" id="CHEBI:60539"/>
    </cofactor>
</comment>
<proteinExistence type="inferred from homology"/>
<gene>
    <name evidence="9" type="ORF">ACFFIC_11835</name>
</gene>
<feature type="domain" description="Molybdopterin dinucleotide-binding" evidence="7">
    <location>
        <begin position="621"/>
        <end position="740"/>
    </location>
</feature>
<evidence type="ECO:0000256" key="5">
    <source>
        <dbReference type="ARBA" id="ARBA00023002"/>
    </source>
</evidence>
<dbReference type="Gene3D" id="3.40.228.10">
    <property type="entry name" value="Dimethylsulfoxide Reductase, domain 2"/>
    <property type="match status" value="1"/>
</dbReference>
<dbReference type="InterPro" id="IPR006657">
    <property type="entry name" value="MoPterin_dinucl-bd_dom"/>
</dbReference>
<organism evidence="9 10">
    <name type="scientific">Muricoccus vinaceus</name>
    <dbReference type="NCBI Taxonomy" id="424704"/>
    <lineage>
        <taxon>Bacteria</taxon>
        <taxon>Pseudomonadati</taxon>
        <taxon>Pseudomonadota</taxon>
        <taxon>Alphaproteobacteria</taxon>
        <taxon>Acetobacterales</taxon>
        <taxon>Roseomonadaceae</taxon>
        <taxon>Muricoccus</taxon>
    </lineage>
</organism>
<dbReference type="Pfam" id="PF18364">
    <property type="entry name" value="Molybdopterin_N"/>
    <property type="match status" value="1"/>
</dbReference>
<evidence type="ECO:0000259" key="8">
    <source>
        <dbReference type="Pfam" id="PF18364"/>
    </source>
</evidence>
<sequence length="769" mass="83131">MTVIKPQAAHWGYFDAVVEGGRVTGIRPFAPDPFPGSLIEGIPDIVHAPCRIDRPHVREGWLRGERRGATRGRDRFVPVSWDRATRLVAEEVARTRAEHGDASILGGSYGWASAGRFHHARSQLHRFLGLGGGFTSQVTNYSYGAGMTLMPHVLGTNDPVTGPATDWRSIIGNARLMLCFGGLPLKNGLVTAGGAGAHEYVPLMRQAAEAGIRFVNISPLRGDAPDFLRAEWLPIRPGGDAAMVLAMIQAIVAEGLEDRGFLDRCTVGWDRLRAYVSGEADGVAKTPEWAEPLCEVPAAAIRALALEAARTPTMLTATWSTQRSENGEQPWWALVALASALGGIGKPGQGVAFGYGSINGIGTARRDLPSVNLPATRNPVTTAIPVARVTELLERPGEVLRYNGRDILLPDIRMVFWAGGNPFHHHQDLNRLARAFSRPETIVVSEPWWTSLARHADIVLPATTTLERNDIASSSRDRFLRAMHQAVPPQGQARNDHDAFADIAEALGYRDSFTGQRDEGAWLRHLYDRFRRACAALGEEVPDFDRFWEAGHLEFDRPERDFVGFADFAADPEGSPLATPSGKVELYSETIAGFGDPAVPGHPVWRAPAEWLGGDTARHPLHLLSNQPATRLHGQLDPARAARGSKLHGREPIRMNPDDAAARGLVAGEVVRVFNGRGALLAGLALDDGLRPGVVTMSTGAWWDPQETPEGRLCVHGNPNVLTQDRGTSSLGQGCAAQSCLVQVAAWTGPLPAVSVHEPPPLAAEERLG</sequence>
<dbReference type="InterPro" id="IPR050612">
    <property type="entry name" value="Prok_Mopterin_Oxidored"/>
</dbReference>
<evidence type="ECO:0000259" key="6">
    <source>
        <dbReference type="Pfam" id="PF00384"/>
    </source>
</evidence>
<dbReference type="InterPro" id="IPR009010">
    <property type="entry name" value="Asp_de-COase-like_dom_sf"/>
</dbReference>
<protein>
    <submittedName>
        <fullName evidence="9">Molybdopterin-dependent oxidoreductase</fullName>
    </submittedName>
</protein>
<reference evidence="9 10" key="1">
    <citation type="submission" date="2024-09" db="EMBL/GenBank/DDBJ databases">
        <authorList>
            <person name="Sun Q."/>
            <person name="Mori K."/>
        </authorList>
    </citation>
    <scope>NUCLEOTIDE SEQUENCE [LARGE SCALE GENOMIC DNA]</scope>
    <source>
        <strain evidence="9 10">CCM 7468</strain>
    </source>
</reference>
<evidence type="ECO:0000256" key="2">
    <source>
        <dbReference type="ARBA" id="ARBA00010312"/>
    </source>
</evidence>
<evidence type="ECO:0000256" key="1">
    <source>
        <dbReference type="ARBA" id="ARBA00001942"/>
    </source>
</evidence>
<name>A0ABV6IU19_9PROT</name>
<keyword evidence="5" id="KW-0560">Oxidoreductase</keyword>
<evidence type="ECO:0000313" key="10">
    <source>
        <dbReference type="Proteomes" id="UP001589789"/>
    </source>
</evidence>
<dbReference type="Gene3D" id="2.40.40.20">
    <property type="match status" value="1"/>
</dbReference>
<dbReference type="InterPro" id="IPR006656">
    <property type="entry name" value="Mopterin_OxRdtase"/>
</dbReference>
<dbReference type="SUPFAM" id="SSF50692">
    <property type="entry name" value="ADC-like"/>
    <property type="match status" value="1"/>
</dbReference>
<evidence type="ECO:0000259" key="7">
    <source>
        <dbReference type="Pfam" id="PF01568"/>
    </source>
</evidence>